<keyword evidence="5" id="KW-1185">Reference proteome</keyword>
<evidence type="ECO:0000313" key="4">
    <source>
        <dbReference type="EMBL" id="RIH91363.1"/>
    </source>
</evidence>
<dbReference type="OrthoDB" id="9788468at2"/>
<dbReference type="RefSeq" id="WP_119358207.1">
    <property type="nucleotide sequence ID" value="NZ_BJXM01000016.1"/>
</dbReference>
<comment type="similarity">
    <text evidence="1">Belongs to the methylmalonyl-CoA epimerase family.</text>
</comment>
<dbReference type="Gene3D" id="3.10.180.10">
    <property type="entry name" value="2,3-Dihydroxybiphenyl 1,2-Dioxygenase, domain 1"/>
    <property type="match status" value="1"/>
</dbReference>
<proteinExistence type="inferred from homology"/>
<dbReference type="InterPro" id="IPR029068">
    <property type="entry name" value="Glyas_Bleomycin-R_OHBP_Dase"/>
</dbReference>
<keyword evidence="2" id="KW-0479">Metal-binding</keyword>
<dbReference type="GO" id="GO:0004493">
    <property type="term" value="F:methylmalonyl-CoA epimerase activity"/>
    <property type="evidence" value="ECO:0007669"/>
    <property type="project" value="TreeGrafter"/>
</dbReference>
<dbReference type="Proteomes" id="UP000266178">
    <property type="component" value="Unassembled WGS sequence"/>
</dbReference>
<accession>A0A399F5L6</accession>
<dbReference type="PANTHER" id="PTHR43048">
    <property type="entry name" value="METHYLMALONYL-COA EPIMERASE"/>
    <property type="match status" value="1"/>
</dbReference>
<dbReference type="PROSITE" id="PS51819">
    <property type="entry name" value="VOC"/>
    <property type="match status" value="1"/>
</dbReference>
<dbReference type="PANTHER" id="PTHR43048:SF3">
    <property type="entry name" value="METHYLMALONYL-COA EPIMERASE, MITOCHONDRIAL"/>
    <property type="match status" value="1"/>
</dbReference>
<evidence type="ECO:0000259" key="3">
    <source>
        <dbReference type="PROSITE" id="PS51819"/>
    </source>
</evidence>
<dbReference type="InterPro" id="IPR051785">
    <property type="entry name" value="MMCE/EMCE_epimerase"/>
</dbReference>
<evidence type="ECO:0000256" key="2">
    <source>
        <dbReference type="ARBA" id="ARBA00022723"/>
    </source>
</evidence>
<dbReference type="SUPFAM" id="SSF54593">
    <property type="entry name" value="Glyoxalase/Bleomycin resistance protein/Dihydroxybiphenyl dioxygenase"/>
    <property type="match status" value="1"/>
</dbReference>
<name>A0A399F5L6_9DEIN</name>
<dbReference type="NCBIfam" id="TIGR03081">
    <property type="entry name" value="metmalonyl_epim"/>
    <property type="match status" value="1"/>
</dbReference>
<evidence type="ECO:0000256" key="1">
    <source>
        <dbReference type="ARBA" id="ARBA00009308"/>
    </source>
</evidence>
<dbReference type="GO" id="GO:0046491">
    <property type="term" value="P:L-methylmalonyl-CoA metabolic process"/>
    <property type="evidence" value="ECO:0007669"/>
    <property type="project" value="TreeGrafter"/>
</dbReference>
<dbReference type="AlphaFoldDB" id="A0A399F5L6"/>
<reference evidence="4 5" key="1">
    <citation type="submission" date="2018-08" db="EMBL/GenBank/DDBJ databases">
        <title>Meiothermus granaticius genome AF-68 sequencing project.</title>
        <authorList>
            <person name="Da Costa M.S."/>
            <person name="Albuquerque L."/>
            <person name="Raposo P."/>
            <person name="Froufe H.J.C."/>
            <person name="Barroso C.S."/>
            <person name="Egas C."/>
        </authorList>
    </citation>
    <scope>NUCLEOTIDE SEQUENCE [LARGE SCALE GENOMIC DNA]</scope>
    <source>
        <strain evidence="4 5">AF-68</strain>
    </source>
</reference>
<evidence type="ECO:0000313" key="5">
    <source>
        <dbReference type="Proteomes" id="UP000266178"/>
    </source>
</evidence>
<gene>
    <name evidence="4" type="ORF">Mgrana_02761</name>
</gene>
<feature type="domain" description="VOC" evidence="3">
    <location>
        <begin position="2"/>
        <end position="131"/>
    </location>
</feature>
<dbReference type="GO" id="GO:0046872">
    <property type="term" value="F:metal ion binding"/>
    <property type="evidence" value="ECO:0007669"/>
    <property type="project" value="UniProtKB-KW"/>
</dbReference>
<dbReference type="CDD" id="cd07249">
    <property type="entry name" value="MMCE"/>
    <property type="match status" value="1"/>
</dbReference>
<dbReference type="Pfam" id="PF13669">
    <property type="entry name" value="Glyoxalase_4"/>
    <property type="match status" value="1"/>
</dbReference>
<dbReference type="InterPro" id="IPR017515">
    <property type="entry name" value="MeMalonyl-CoA_epimerase"/>
</dbReference>
<dbReference type="EMBL" id="QWLB01000046">
    <property type="protein sequence ID" value="RIH91363.1"/>
    <property type="molecule type" value="Genomic_DNA"/>
</dbReference>
<organism evidence="4 5">
    <name type="scientific">Meiothermus granaticius NBRC 107808</name>
    <dbReference type="NCBI Taxonomy" id="1227551"/>
    <lineage>
        <taxon>Bacteria</taxon>
        <taxon>Thermotogati</taxon>
        <taxon>Deinococcota</taxon>
        <taxon>Deinococci</taxon>
        <taxon>Thermales</taxon>
        <taxon>Thermaceae</taxon>
        <taxon>Meiothermus</taxon>
    </lineage>
</organism>
<protein>
    <submittedName>
        <fullName evidence="4">Methylmalonyl-CoA epimerase</fullName>
    </submittedName>
</protein>
<dbReference type="InterPro" id="IPR037523">
    <property type="entry name" value="VOC_core"/>
</dbReference>
<comment type="caution">
    <text evidence="4">The sequence shown here is derived from an EMBL/GenBank/DDBJ whole genome shotgun (WGS) entry which is preliminary data.</text>
</comment>
<sequence length="133" mass="14362">MDVHHVGIAVENLEAAAQPYFSLGYSLEAEERVEGQGVQVWMLTQKGSGTRIELLQSVREDSAVAKFIAKRGPGLHHLALATADIQAELQRLLAEGAPLIDPVPRPGFGGHLVAFIHPKWAGGVLLELVQTRP</sequence>